<dbReference type="Pfam" id="PF00092">
    <property type="entry name" value="VWA"/>
    <property type="match status" value="1"/>
</dbReference>
<comment type="cofactor">
    <cofactor evidence="8 9">
        <name>Zn(2+)</name>
        <dbReference type="ChEBI" id="CHEBI:29105"/>
    </cofactor>
    <text evidence="8 9">Binds 1 zinc ion per subunit.</text>
</comment>
<evidence type="ECO:0000256" key="9">
    <source>
        <dbReference type="RuleBase" id="RU361183"/>
    </source>
</evidence>
<evidence type="ECO:0000256" key="7">
    <source>
        <dbReference type="PROSITE-ProRule" id="PRU00059"/>
    </source>
</evidence>
<dbReference type="InterPro" id="IPR000859">
    <property type="entry name" value="CUB_dom"/>
</dbReference>
<dbReference type="Gene3D" id="3.40.390.10">
    <property type="entry name" value="Collagenase (Catalytic Domain)"/>
    <property type="match status" value="2"/>
</dbReference>
<dbReference type="PROSITE" id="PS50234">
    <property type="entry name" value="VWFA"/>
    <property type="match status" value="1"/>
</dbReference>
<feature type="binding site" evidence="8">
    <location>
        <position position="209"/>
    </location>
    <ligand>
        <name>Zn(2+)</name>
        <dbReference type="ChEBI" id="CHEBI:29105"/>
        <note>catalytic</note>
    </ligand>
</feature>
<dbReference type="InterPro" id="IPR002035">
    <property type="entry name" value="VWF_A"/>
</dbReference>
<evidence type="ECO:0000313" key="16">
    <source>
        <dbReference type="Proteomes" id="UP000549394"/>
    </source>
</evidence>
<dbReference type="PROSITE" id="PS00022">
    <property type="entry name" value="EGF_1"/>
    <property type="match status" value="1"/>
</dbReference>
<dbReference type="SMART" id="SM00235">
    <property type="entry name" value="ZnMc"/>
    <property type="match status" value="2"/>
</dbReference>
<dbReference type="SMART" id="SM00137">
    <property type="entry name" value="MAM"/>
    <property type="match status" value="1"/>
</dbReference>
<protein>
    <recommendedName>
        <fullName evidence="9">Metalloendopeptidase</fullName>
        <ecNumber evidence="9">3.4.24.-</ecNumber>
    </recommendedName>
</protein>
<feature type="domain" description="CUB" evidence="11">
    <location>
        <begin position="1029"/>
        <end position="1149"/>
    </location>
</feature>
<dbReference type="GO" id="GO:0006508">
    <property type="term" value="P:proteolysis"/>
    <property type="evidence" value="ECO:0007669"/>
    <property type="project" value="UniProtKB-KW"/>
</dbReference>
<evidence type="ECO:0000256" key="2">
    <source>
        <dbReference type="ARBA" id="ARBA00022723"/>
    </source>
</evidence>
<feature type="domain" description="MAM" evidence="12">
    <location>
        <begin position="1700"/>
        <end position="1862"/>
    </location>
</feature>
<reference evidence="15 16" key="1">
    <citation type="submission" date="2020-08" db="EMBL/GenBank/DDBJ databases">
        <authorList>
            <person name="Hejnol A."/>
        </authorList>
    </citation>
    <scope>NUCLEOTIDE SEQUENCE [LARGE SCALE GENOMIC DNA]</scope>
</reference>
<dbReference type="OrthoDB" id="431034at2759"/>
<dbReference type="Gene3D" id="2.60.120.200">
    <property type="match status" value="1"/>
</dbReference>
<evidence type="ECO:0000259" key="11">
    <source>
        <dbReference type="PROSITE" id="PS01180"/>
    </source>
</evidence>
<dbReference type="InterPro" id="IPR001506">
    <property type="entry name" value="Peptidase_M12A"/>
</dbReference>
<feature type="signal peptide" evidence="9">
    <location>
        <begin position="1"/>
        <end position="16"/>
    </location>
</feature>
<comment type="caution">
    <text evidence="7">Lacks conserved residue(s) required for the propagation of feature annotation.</text>
</comment>
<dbReference type="InterPro" id="IPR000998">
    <property type="entry name" value="MAM_dom"/>
</dbReference>
<organism evidence="15 16">
    <name type="scientific">Dimorphilus gyrociliatus</name>
    <dbReference type="NCBI Taxonomy" id="2664684"/>
    <lineage>
        <taxon>Eukaryota</taxon>
        <taxon>Metazoa</taxon>
        <taxon>Spiralia</taxon>
        <taxon>Lophotrochozoa</taxon>
        <taxon>Annelida</taxon>
        <taxon>Polychaeta</taxon>
        <taxon>Polychaeta incertae sedis</taxon>
        <taxon>Dinophilidae</taxon>
        <taxon>Dimorphilus</taxon>
    </lineage>
</organism>
<feature type="chain" id="PRO_5029943210" description="Metalloendopeptidase" evidence="9">
    <location>
        <begin position="17"/>
        <end position="1864"/>
    </location>
</feature>
<evidence type="ECO:0000259" key="14">
    <source>
        <dbReference type="PROSITE" id="PS51864"/>
    </source>
</evidence>
<dbReference type="Pfam" id="PF00629">
    <property type="entry name" value="MAM"/>
    <property type="match status" value="1"/>
</dbReference>
<dbReference type="InterPro" id="IPR036465">
    <property type="entry name" value="vWFA_dom_sf"/>
</dbReference>
<evidence type="ECO:0000259" key="13">
    <source>
        <dbReference type="PROSITE" id="PS50234"/>
    </source>
</evidence>
<feature type="compositionally biased region" description="Polar residues" evidence="10">
    <location>
        <begin position="582"/>
        <end position="594"/>
    </location>
</feature>
<evidence type="ECO:0000256" key="8">
    <source>
        <dbReference type="PROSITE-ProRule" id="PRU01211"/>
    </source>
</evidence>
<keyword evidence="2 8" id="KW-0479">Metal-binding</keyword>
<dbReference type="SUPFAM" id="SSF53300">
    <property type="entry name" value="vWA-like"/>
    <property type="match status" value="1"/>
</dbReference>
<dbReference type="CDD" id="cd04280">
    <property type="entry name" value="ZnMc_astacin_like"/>
    <property type="match status" value="1"/>
</dbReference>
<feature type="region of interest" description="Disordered" evidence="10">
    <location>
        <begin position="571"/>
        <end position="594"/>
    </location>
</feature>
<feature type="compositionally biased region" description="Polar residues" evidence="10">
    <location>
        <begin position="1517"/>
        <end position="1531"/>
    </location>
</feature>
<evidence type="ECO:0000256" key="10">
    <source>
        <dbReference type="SAM" id="MobiDB-lite"/>
    </source>
</evidence>
<feature type="compositionally biased region" description="Low complexity" evidence="10">
    <location>
        <begin position="1557"/>
        <end position="1577"/>
    </location>
</feature>
<proteinExistence type="predicted"/>
<evidence type="ECO:0000256" key="4">
    <source>
        <dbReference type="ARBA" id="ARBA00022833"/>
    </source>
</evidence>
<feature type="disulfide bond" evidence="8">
    <location>
        <begin position="174"/>
        <end position="196"/>
    </location>
</feature>
<dbReference type="PANTHER" id="PTHR10127">
    <property type="entry name" value="DISCOIDIN, CUB, EGF, LAMININ , AND ZINC METALLOPROTEASE DOMAIN CONTAINING"/>
    <property type="match status" value="1"/>
</dbReference>
<gene>
    <name evidence="15" type="ORF">DGYR_LOCUS8058</name>
</gene>
<dbReference type="PROSITE" id="PS50060">
    <property type="entry name" value="MAM_2"/>
    <property type="match status" value="1"/>
</dbReference>
<dbReference type="Gene3D" id="3.40.50.410">
    <property type="entry name" value="von Willebrand factor, type A domain"/>
    <property type="match status" value="1"/>
</dbReference>
<dbReference type="InterPro" id="IPR013320">
    <property type="entry name" value="ConA-like_dom_sf"/>
</dbReference>
<name>A0A7I8VU75_9ANNE</name>
<dbReference type="CDD" id="cd06263">
    <property type="entry name" value="MAM"/>
    <property type="match status" value="1"/>
</dbReference>
<sequence length="1864" mass="211325">MAIYLLFLFCLPLICTFPSRDVISDLDKDYIKNQLQCNGLSCDLWKNLKSVLKTKRDKSQSFVHDDLVTDYNEEYGDILLTNEQAKQFIDEIERPLSDNRRKRRKVENFEKSADKKWKLPIQYRYEGYVSYEKDVIEMAIQQWENETCVRFQQMKKDSNRKVPHLIFANFGFGCRASVGRRGEDADIIYLPIANKCLSLLGVPIHEIGHALGLWHEHQRYDRDKYVTIKTDHVDPGNLINFRKRSPNYMNTYGIPYDFNSVMHYSSRGSSINNKYTIKTHDKNYQGNIGQRVHLSFLDALAINKAYCNNICQNIPSPVCANGGYQDPNSCYRCKCPHGLTGKECTMGLGTERCGGTIHLSNYGQRIIQSPNYKTGKNYSLDEDCSWLITAPKNRKILLVFEGEFGIYCESPTCYHWVEVQHKRDFRLNGYRFCCGTRPKEHMLSETNKMLISFASKHPVQPKADEIWKGFRVKVSSVPKTYVRRESTTSLSTSTEKTTKEELTTSRFSSVRPIFSSKIPFPTKRIKPSTMDLSTSTEETSTVSQLYLTSSFPSKKISSKISTLKALVTVENKSTAEPENSTKKQVSTSRNSISSKPTQIDETSIYTPFFITWGEWDNECGKKKGCYCGGCAVRTRYRICDGKLCSSLPYPPPGILLSETGSCLNSCSESDFIEFSFFGKVIRSKHIGGLQKNVNEEEAIDKDRLPHPAKQNLPIGRVPDPLMKNDVEEIRKIESQFFGVPLEILKRYYYEGDDTIDGDIKLTREQAKFVLNELKKTRHKRKALKLGHEAKLWKLPIKYYVSKKITGNEKHTVNLKTAFKHWENETCLRFKEVKEYEKHDEFLNLEFSNGCSSYVGNIYGNSQEGQYLSLSEPCLNDWPRLAHEIGHAVGFWHEHQRNDRDDYVEIRQKNFYPDESLFYQIILKKDTDDLVPYDYASLMHYGAYVGGKHKKTIAPHNPIFDKTIGQLVGLSFLDSKLINEVYCKNSCGNKKLDCKYGGYPDPNDCSKCRCPDGLGGQQCEDVAKSIGGNCSEDILLDMWQTKELISPNYGDSMYSSFLECNWRISGPKNADIVAEFVNDFQIFIYLNTICYHWVEIKYLPDKSLTGPRFCGFNRPKSVIRSKKTDIIVTFRSKVKLPQKYKGFKLVLKAVPKDYVFTTAATTISETTEATTSVPLTTKKVEYLPIPPPLEIEEINFEKCQAADILYLLDSTKSSNVGQLQRTLITVNRPLNLQEDAIRLGVISFGDEATTNIDFGDYSSYIYFAKAIKSKVKPKKSLGCNVADAFRKARKLYEDNQLGMLRHKIALMFIDGPSSVENDQTILEANKLKELGVKVVIVSISRYVRWKELGPLISEPYGDNTIWLRNFKTLNEKSVISWIQSKICHRNPDVLISTTKETTLGISTTASVKTDPPTESFTSKITNRETSLKQSTADSVTSNIVTEFSTPLMTSTKEDPEQSTMTMNLSTLIKETTSKTPAAVTERIDTTYWTLLPLATTNKKNKITTKKSTEKSFTTYFTQNSHSKTDSSQTTSLYKDESTVDTTISTKFPTTLTTSLFNMSSPSTETPSMSTESSSSSSSASQTNTYRETTEIQHETSSTKFSVSVGKNDITTNELSVEETQSNPSTFKDLKSTLAPSTTDTSKISTAFDSKSETTENTSKQTTYQITTIPSLSTQSDSVFFESTTESQTSTLQTTKGDLIVFSCSFETESGQKTLCNMIQSDEDKFDWTIHSGETKSSKTGPREADSLPFYLYIEATNKNNRDYALISTPALSSGGQHCLEFMYNMYGFHIGKLSIFKESANKLEEVWALSKQQTTSTIWRKATVSISLDYNDKITFGAWRAKGYSGDIAIDTIKLTKTADCIESR</sequence>
<dbReference type="Proteomes" id="UP000549394">
    <property type="component" value="Unassembled WGS sequence"/>
</dbReference>
<dbReference type="SUPFAM" id="SSF49899">
    <property type="entry name" value="Concanavalin A-like lectins/glucanases"/>
    <property type="match status" value="1"/>
</dbReference>
<dbReference type="SUPFAM" id="SSF49854">
    <property type="entry name" value="Spermadhesin, CUB domain"/>
    <property type="match status" value="2"/>
</dbReference>
<comment type="caution">
    <text evidence="15">The sequence shown here is derived from an EMBL/GenBank/DDBJ whole genome shotgun (WGS) entry which is preliminary data.</text>
</comment>
<evidence type="ECO:0000256" key="5">
    <source>
        <dbReference type="ARBA" id="ARBA00023049"/>
    </source>
</evidence>
<dbReference type="PRINTS" id="PR00480">
    <property type="entry name" value="ASTACIN"/>
</dbReference>
<dbReference type="InterPro" id="IPR034035">
    <property type="entry name" value="Astacin-like_dom"/>
</dbReference>
<feature type="binding site" evidence="8">
    <location>
        <position position="215"/>
    </location>
    <ligand>
        <name>Zn(2+)</name>
        <dbReference type="ChEBI" id="CHEBI:29105"/>
        <note>catalytic</note>
    </ligand>
</feature>
<feature type="region of interest" description="Disordered" evidence="10">
    <location>
        <begin position="1552"/>
        <end position="1603"/>
    </location>
</feature>
<feature type="binding site" evidence="8">
    <location>
        <position position="205"/>
    </location>
    <ligand>
        <name>Zn(2+)</name>
        <dbReference type="ChEBI" id="CHEBI:29105"/>
        <note>catalytic</note>
    </ligand>
</feature>
<evidence type="ECO:0000259" key="12">
    <source>
        <dbReference type="PROSITE" id="PS50060"/>
    </source>
</evidence>
<keyword evidence="4 8" id="KW-0862">Zinc</keyword>
<feature type="active site" evidence="8">
    <location>
        <position position="206"/>
    </location>
</feature>
<dbReference type="SMART" id="SM00327">
    <property type="entry name" value="VWA"/>
    <property type="match status" value="1"/>
</dbReference>
<feature type="binding site" evidence="8">
    <location>
        <position position="886"/>
    </location>
    <ligand>
        <name>Zn(2+)</name>
        <dbReference type="ChEBI" id="CHEBI:29105"/>
        <note>catalytic</note>
    </ligand>
</feature>
<dbReference type="Pfam" id="PF00431">
    <property type="entry name" value="CUB"/>
    <property type="match status" value="2"/>
</dbReference>
<keyword evidence="6 8" id="KW-1015">Disulfide bond</keyword>
<accession>A0A7I8VU75</accession>
<keyword evidence="9" id="KW-0732">Signal</keyword>
<keyword evidence="3 8" id="KW-0378">Hydrolase</keyword>
<feature type="domain" description="Peptidase M12A" evidence="14">
    <location>
        <begin position="781"/>
        <end position="983"/>
    </location>
</feature>
<feature type="binding site" evidence="8">
    <location>
        <position position="882"/>
    </location>
    <ligand>
        <name>Zn(2+)</name>
        <dbReference type="ChEBI" id="CHEBI:29105"/>
        <note>catalytic</note>
    </ligand>
</feature>
<dbReference type="Pfam" id="PF01400">
    <property type="entry name" value="Astacin"/>
    <property type="match status" value="2"/>
</dbReference>
<dbReference type="EMBL" id="CAJFCJ010000011">
    <property type="protein sequence ID" value="CAD5119879.1"/>
    <property type="molecule type" value="Genomic_DNA"/>
</dbReference>
<dbReference type="CDD" id="cd01450">
    <property type="entry name" value="vWFA_subfamily_ECM"/>
    <property type="match status" value="1"/>
</dbReference>
<feature type="domain" description="VWFA" evidence="13">
    <location>
        <begin position="1202"/>
        <end position="1381"/>
    </location>
</feature>
<keyword evidence="5 8" id="KW-0482">Metalloprotease</keyword>
<evidence type="ECO:0000313" key="15">
    <source>
        <dbReference type="EMBL" id="CAD5119879.1"/>
    </source>
</evidence>
<evidence type="ECO:0000256" key="1">
    <source>
        <dbReference type="ARBA" id="ARBA00022670"/>
    </source>
</evidence>
<keyword evidence="1 8" id="KW-0645">Protease</keyword>
<keyword evidence="16" id="KW-1185">Reference proteome</keyword>
<dbReference type="GO" id="GO:0016020">
    <property type="term" value="C:membrane"/>
    <property type="evidence" value="ECO:0007669"/>
    <property type="project" value="InterPro"/>
</dbReference>
<dbReference type="SMART" id="SM00042">
    <property type="entry name" value="CUB"/>
    <property type="match status" value="2"/>
</dbReference>
<evidence type="ECO:0000256" key="6">
    <source>
        <dbReference type="ARBA" id="ARBA00023157"/>
    </source>
</evidence>
<dbReference type="CDD" id="cd00041">
    <property type="entry name" value="CUB"/>
    <property type="match status" value="2"/>
</dbReference>
<dbReference type="GO" id="GO:0008270">
    <property type="term" value="F:zinc ion binding"/>
    <property type="evidence" value="ECO:0007669"/>
    <property type="project" value="UniProtKB-UniRule"/>
</dbReference>
<dbReference type="GO" id="GO:0004222">
    <property type="term" value="F:metalloendopeptidase activity"/>
    <property type="evidence" value="ECO:0007669"/>
    <property type="project" value="UniProtKB-UniRule"/>
</dbReference>
<feature type="domain" description="CUB" evidence="11">
    <location>
        <begin position="353"/>
        <end position="477"/>
    </location>
</feature>
<dbReference type="InterPro" id="IPR006026">
    <property type="entry name" value="Peptidase_Metallo"/>
</dbReference>
<dbReference type="PROSITE" id="PS01180">
    <property type="entry name" value="CUB"/>
    <property type="match status" value="2"/>
</dbReference>
<feature type="region of interest" description="Disordered" evidence="10">
    <location>
        <begin position="1517"/>
        <end position="1536"/>
    </location>
</feature>
<evidence type="ECO:0000256" key="3">
    <source>
        <dbReference type="ARBA" id="ARBA00022801"/>
    </source>
</evidence>
<feature type="region of interest" description="Disordered" evidence="10">
    <location>
        <begin position="1615"/>
        <end position="1640"/>
    </location>
</feature>
<dbReference type="PROSITE" id="PS51864">
    <property type="entry name" value="ASTACIN"/>
    <property type="match status" value="2"/>
</dbReference>
<dbReference type="PANTHER" id="PTHR10127:SF813">
    <property type="entry name" value="ZINC METALLOPROTEINASE DPY-31"/>
    <property type="match status" value="1"/>
</dbReference>
<dbReference type="Gene3D" id="2.60.120.290">
    <property type="entry name" value="Spermadhesin, CUB domain"/>
    <property type="match status" value="2"/>
</dbReference>
<dbReference type="InterPro" id="IPR035914">
    <property type="entry name" value="Sperma_CUB_dom_sf"/>
</dbReference>
<dbReference type="InterPro" id="IPR000742">
    <property type="entry name" value="EGF"/>
</dbReference>
<feature type="binding site" evidence="8">
    <location>
        <position position="892"/>
    </location>
    <ligand>
        <name>Zn(2+)</name>
        <dbReference type="ChEBI" id="CHEBI:29105"/>
        <note>catalytic</note>
    </ligand>
</feature>
<feature type="compositionally biased region" description="Polar residues" evidence="10">
    <location>
        <begin position="1615"/>
        <end position="1624"/>
    </location>
</feature>
<dbReference type="InterPro" id="IPR024079">
    <property type="entry name" value="MetalloPept_cat_dom_sf"/>
</dbReference>
<dbReference type="EC" id="3.4.24.-" evidence="9"/>
<dbReference type="SUPFAM" id="SSF55486">
    <property type="entry name" value="Metalloproteases ('zincins'), catalytic domain"/>
    <property type="match status" value="2"/>
</dbReference>
<feature type="domain" description="Peptidase M12A" evidence="14">
    <location>
        <begin position="108"/>
        <end position="308"/>
    </location>
</feature>
<feature type="active site" evidence="8">
    <location>
        <position position="883"/>
    </location>
</feature>